<evidence type="ECO:0000313" key="6">
    <source>
        <dbReference type="Proteomes" id="UP000663852"/>
    </source>
</evidence>
<reference evidence="5" key="1">
    <citation type="submission" date="2021-02" db="EMBL/GenBank/DDBJ databases">
        <authorList>
            <person name="Nowell W R."/>
        </authorList>
    </citation>
    <scope>NUCLEOTIDE SEQUENCE</scope>
</reference>
<dbReference type="Proteomes" id="UP000663852">
    <property type="component" value="Unassembled WGS sequence"/>
</dbReference>
<dbReference type="Pfam" id="PF13359">
    <property type="entry name" value="DDE_Tnp_4"/>
    <property type="match status" value="1"/>
</dbReference>
<sequence length="343" mass="39526">MILSTICIGGAVGVWLVKLINDSFQNRSCFTKCYHSTNVSWQHGNLNLQFLFQEFSGNDLTIVWDGTYFCCGKSSAHMVNKSTYSGQKKRHLIKIMSLVLPTGYILDTIGPFRGTMNDASIAERILEINNKLVAWSDGSGQMILDRGFRDVRETFEKLDYETRMPDFLRKGEKQHSTFASSTSRLCTKTRWVVESYQARMKKRRFLDDKIEDSLIPKIELARPYAEEHLGDDENYFLQIGEGDEDILRCIIQSRHSNATRYKSWIQYSLVGDPIRAWYCTYSAGARTIGCCSHIASIIWYLSYARHNDFHSSQDRRRIQQAITETTEESDSEETIDEESSENE</sequence>
<protein>
    <recommendedName>
        <fullName evidence="4">DDE Tnp4 domain-containing protein</fullName>
    </recommendedName>
</protein>
<keyword evidence="2" id="KW-0479">Metal-binding</keyword>
<dbReference type="InterPro" id="IPR027806">
    <property type="entry name" value="HARBI1_dom"/>
</dbReference>
<accession>A0A815IXP7</accession>
<name>A0A815IXP7_ADIRI</name>
<dbReference type="EMBL" id="CAJNOJ010000286">
    <property type="protein sequence ID" value="CAF1370698.1"/>
    <property type="molecule type" value="Genomic_DNA"/>
</dbReference>
<comment type="caution">
    <text evidence="5">The sequence shown here is derived from an EMBL/GenBank/DDBJ whole genome shotgun (WGS) entry which is preliminary data.</text>
</comment>
<feature type="domain" description="DDE Tnp4" evidence="4">
    <location>
        <begin position="65"/>
        <end position="218"/>
    </location>
</feature>
<comment type="cofactor">
    <cofactor evidence="1">
        <name>a divalent metal cation</name>
        <dbReference type="ChEBI" id="CHEBI:60240"/>
    </cofactor>
</comment>
<dbReference type="OrthoDB" id="10049726at2759"/>
<feature type="compositionally biased region" description="Acidic residues" evidence="3">
    <location>
        <begin position="325"/>
        <end position="343"/>
    </location>
</feature>
<evidence type="ECO:0000256" key="1">
    <source>
        <dbReference type="ARBA" id="ARBA00001968"/>
    </source>
</evidence>
<evidence type="ECO:0000313" key="5">
    <source>
        <dbReference type="EMBL" id="CAF1370698.1"/>
    </source>
</evidence>
<proteinExistence type="predicted"/>
<organism evidence="5 6">
    <name type="scientific">Adineta ricciae</name>
    <name type="common">Rotifer</name>
    <dbReference type="NCBI Taxonomy" id="249248"/>
    <lineage>
        <taxon>Eukaryota</taxon>
        <taxon>Metazoa</taxon>
        <taxon>Spiralia</taxon>
        <taxon>Gnathifera</taxon>
        <taxon>Rotifera</taxon>
        <taxon>Eurotatoria</taxon>
        <taxon>Bdelloidea</taxon>
        <taxon>Adinetida</taxon>
        <taxon>Adinetidae</taxon>
        <taxon>Adineta</taxon>
    </lineage>
</organism>
<evidence type="ECO:0000256" key="2">
    <source>
        <dbReference type="ARBA" id="ARBA00022723"/>
    </source>
</evidence>
<evidence type="ECO:0000259" key="4">
    <source>
        <dbReference type="Pfam" id="PF13359"/>
    </source>
</evidence>
<dbReference type="GO" id="GO:0046872">
    <property type="term" value="F:metal ion binding"/>
    <property type="evidence" value="ECO:0007669"/>
    <property type="project" value="UniProtKB-KW"/>
</dbReference>
<feature type="region of interest" description="Disordered" evidence="3">
    <location>
        <begin position="315"/>
        <end position="343"/>
    </location>
</feature>
<gene>
    <name evidence="5" type="ORF">EDS130_LOCUS34356</name>
</gene>
<evidence type="ECO:0000256" key="3">
    <source>
        <dbReference type="SAM" id="MobiDB-lite"/>
    </source>
</evidence>
<dbReference type="AlphaFoldDB" id="A0A815IXP7"/>